<organism evidence="1 2">
    <name type="scientific">Mesorhabditis spiculigera</name>
    <dbReference type="NCBI Taxonomy" id="96644"/>
    <lineage>
        <taxon>Eukaryota</taxon>
        <taxon>Metazoa</taxon>
        <taxon>Ecdysozoa</taxon>
        <taxon>Nematoda</taxon>
        <taxon>Chromadorea</taxon>
        <taxon>Rhabditida</taxon>
        <taxon>Rhabditina</taxon>
        <taxon>Rhabditomorpha</taxon>
        <taxon>Rhabditoidea</taxon>
        <taxon>Rhabditidae</taxon>
        <taxon>Mesorhabditinae</taxon>
        <taxon>Mesorhabditis</taxon>
    </lineage>
</organism>
<evidence type="ECO:0000313" key="1">
    <source>
        <dbReference type="EMBL" id="CAJ0573697.1"/>
    </source>
</evidence>
<comment type="caution">
    <text evidence="1">The sequence shown here is derived from an EMBL/GenBank/DDBJ whole genome shotgun (WGS) entry which is preliminary data.</text>
</comment>
<gene>
    <name evidence="1" type="ORF">MSPICULIGERA_LOCUS12049</name>
</gene>
<dbReference type="EMBL" id="CATQJA010002622">
    <property type="protein sequence ID" value="CAJ0573697.1"/>
    <property type="molecule type" value="Genomic_DNA"/>
</dbReference>
<dbReference type="AlphaFoldDB" id="A0AA36CSK3"/>
<dbReference type="InterPro" id="IPR053372">
    <property type="entry name" value="Vulval_toroid_morpho-assoc"/>
</dbReference>
<name>A0AA36CSK3_9BILA</name>
<sequence length="307" mass="34009">MADAIRAGLENAAQTFAAPGIIKHFDTSFGQKYVLYGNRLTLWMVTADARNIEVISRHLKLSQRPMDLGALGSMMQITDKHFASRPIPNFSQPPPSCLIPTGSELLSFSKVDLSDGSLLPGDEIFIVCYLPSGEMWHHSGIHLGGGWYCHFVPNHGYNADDLLNGRTVSDSMRCDSAKGFINAFPSEHRQTFRVTPPILAFGLYDYRLRNAQHFSSLCSYGIGFSYDAEKLYGFKNQVAGSRVATVVPMVPPHQNIHESSKDALKHQSAYGSHYVGGPMAFNTVNERQVVSQYVASYDMPDSEYFGI</sequence>
<dbReference type="Proteomes" id="UP001177023">
    <property type="component" value="Unassembled WGS sequence"/>
</dbReference>
<dbReference type="PANTHER" id="PTHR36948">
    <property type="entry name" value="PROTEIN CBG04856"/>
    <property type="match status" value="1"/>
</dbReference>
<accession>A0AA36CSK3</accession>
<keyword evidence="2" id="KW-1185">Reference proteome</keyword>
<reference evidence="1" key="1">
    <citation type="submission" date="2023-06" db="EMBL/GenBank/DDBJ databases">
        <authorList>
            <person name="Delattre M."/>
        </authorList>
    </citation>
    <scope>NUCLEOTIDE SEQUENCE</scope>
    <source>
        <strain evidence="1">AF72</strain>
    </source>
</reference>
<proteinExistence type="predicted"/>
<protein>
    <submittedName>
        <fullName evidence="1">Uncharacterized protein</fullName>
    </submittedName>
</protein>
<dbReference type="PANTHER" id="PTHR36948:SF1">
    <property type="entry name" value="EGG-LAYING DEFECTIVE PROTEIN 26"/>
    <property type="match status" value="1"/>
</dbReference>
<evidence type="ECO:0000313" key="2">
    <source>
        <dbReference type="Proteomes" id="UP001177023"/>
    </source>
</evidence>
<feature type="non-terminal residue" evidence="1">
    <location>
        <position position="307"/>
    </location>
</feature>
<dbReference type="GO" id="GO:0000902">
    <property type="term" value="P:cell morphogenesis"/>
    <property type="evidence" value="ECO:0007669"/>
    <property type="project" value="TreeGrafter"/>
</dbReference>